<organism evidence="2 3">
    <name type="scientific">Pleurodeles waltl</name>
    <name type="common">Iberian ribbed newt</name>
    <dbReference type="NCBI Taxonomy" id="8319"/>
    <lineage>
        <taxon>Eukaryota</taxon>
        <taxon>Metazoa</taxon>
        <taxon>Chordata</taxon>
        <taxon>Craniata</taxon>
        <taxon>Vertebrata</taxon>
        <taxon>Euteleostomi</taxon>
        <taxon>Amphibia</taxon>
        <taxon>Batrachia</taxon>
        <taxon>Caudata</taxon>
        <taxon>Salamandroidea</taxon>
        <taxon>Salamandridae</taxon>
        <taxon>Pleurodelinae</taxon>
        <taxon>Pleurodeles</taxon>
    </lineage>
</organism>
<dbReference type="EMBL" id="JANPWB010000009">
    <property type="protein sequence ID" value="KAJ1153299.1"/>
    <property type="molecule type" value="Genomic_DNA"/>
</dbReference>
<gene>
    <name evidence="2" type="ORF">NDU88_006060</name>
</gene>
<proteinExistence type="predicted"/>
<dbReference type="Proteomes" id="UP001066276">
    <property type="component" value="Chromosome 5"/>
</dbReference>
<dbReference type="AlphaFoldDB" id="A0AAV7RKJ0"/>
<evidence type="ECO:0000313" key="3">
    <source>
        <dbReference type="Proteomes" id="UP001066276"/>
    </source>
</evidence>
<feature type="compositionally biased region" description="Basic and acidic residues" evidence="1">
    <location>
        <begin position="1"/>
        <end position="17"/>
    </location>
</feature>
<evidence type="ECO:0000256" key="1">
    <source>
        <dbReference type="SAM" id="MobiDB-lite"/>
    </source>
</evidence>
<name>A0AAV7RKJ0_PLEWA</name>
<sequence>MELKVRTPEGPSDKAEAMETAPNTPTIIPTTAEAFSGDTNPAGPDPDVEQPGPSGVSRQAAMVNLT</sequence>
<evidence type="ECO:0000313" key="2">
    <source>
        <dbReference type="EMBL" id="KAJ1153299.1"/>
    </source>
</evidence>
<feature type="compositionally biased region" description="Low complexity" evidence="1">
    <location>
        <begin position="19"/>
        <end position="34"/>
    </location>
</feature>
<feature type="region of interest" description="Disordered" evidence="1">
    <location>
        <begin position="1"/>
        <end position="66"/>
    </location>
</feature>
<reference evidence="2" key="1">
    <citation type="journal article" date="2022" name="bioRxiv">
        <title>Sequencing and chromosome-scale assembly of the giantPleurodeles waltlgenome.</title>
        <authorList>
            <person name="Brown T."/>
            <person name="Elewa A."/>
            <person name="Iarovenko S."/>
            <person name="Subramanian E."/>
            <person name="Araus A.J."/>
            <person name="Petzold A."/>
            <person name="Susuki M."/>
            <person name="Suzuki K.-i.T."/>
            <person name="Hayashi T."/>
            <person name="Toyoda A."/>
            <person name="Oliveira C."/>
            <person name="Osipova E."/>
            <person name="Leigh N.D."/>
            <person name="Simon A."/>
            <person name="Yun M.H."/>
        </authorList>
    </citation>
    <scope>NUCLEOTIDE SEQUENCE</scope>
    <source>
        <strain evidence="2">20211129_DDA</strain>
        <tissue evidence="2">Liver</tissue>
    </source>
</reference>
<keyword evidence="3" id="KW-1185">Reference proteome</keyword>
<accession>A0AAV7RKJ0</accession>
<protein>
    <submittedName>
        <fullName evidence="2">Uncharacterized protein</fullName>
    </submittedName>
</protein>
<comment type="caution">
    <text evidence="2">The sequence shown here is derived from an EMBL/GenBank/DDBJ whole genome shotgun (WGS) entry which is preliminary data.</text>
</comment>